<gene>
    <name evidence="3" type="ORF">F8O01_06665</name>
</gene>
<evidence type="ECO:0000256" key="1">
    <source>
        <dbReference type="ARBA" id="ARBA00008954"/>
    </source>
</evidence>
<dbReference type="EMBL" id="WBJZ01000007">
    <property type="protein sequence ID" value="KAB1657950.1"/>
    <property type="molecule type" value="Genomic_DNA"/>
</dbReference>
<keyword evidence="4" id="KW-1185">Reference proteome</keyword>
<dbReference type="Gene3D" id="3.90.1200.10">
    <property type="match status" value="1"/>
</dbReference>
<dbReference type="SUPFAM" id="SSF56112">
    <property type="entry name" value="Protein kinase-like (PK-like)"/>
    <property type="match status" value="1"/>
</dbReference>
<dbReference type="Proteomes" id="UP000467240">
    <property type="component" value="Unassembled WGS sequence"/>
</dbReference>
<dbReference type="PANTHER" id="PTHR45688">
    <property type="match status" value="1"/>
</dbReference>
<evidence type="ECO:0000256" key="2">
    <source>
        <dbReference type="ARBA" id="ARBA00022898"/>
    </source>
</evidence>
<comment type="caution">
    <text evidence="3">The sequence shown here is derived from an EMBL/GenBank/DDBJ whole genome shotgun (WGS) entry which is preliminary data.</text>
</comment>
<dbReference type="AlphaFoldDB" id="A0A7J5BWS5"/>
<evidence type="ECO:0000313" key="4">
    <source>
        <dbReference type="Proteomes" id="UP000467240"/>
    </source>
</evidence>
<dbReference type="NCBIfam" id="NF004800">
    <property type="entry name" value="PRK06149.1"/>
    <property type="match status" value="1"/>
</dbReference>
<dbReference type="InterPro" id="IPR015421">
    <property type="entry name" value="PyrdxlP-dep_Trfase_major"/>
</dbReference>
<proteinExistence type="inferred from homology"/>
<dbReference type="InterPro" id="IPR011009">
    <property type="entry name" value="Kinase-like_dom_sf"/>
</dbReference>
<dbReference type="RefSeq" id="WP_158040107.1">
    <property type="nucleotide sequence ID" value="NZ_JACCFV010000001.1"/>
</dbReference>
<dbReference type="InterPro" id="IPR005814">
    <property type="entry name" value="Aminotrans_3"/>
</dbReference>
<dbReference type="CDD" id="cd00610">
    <property type="entry name" value="OAT_like"/>
    <property type="match status" value="1"/>
</dbReference>
<dbReference type="InterPro" id="IPR015422">
    <property type="entry name" value="PyrdxlP-dep_Trfase_small"/>
</dbReference>
<keyword evidence="3" id="KW-0808">Transferase</keyword>
<protein>
    <submittedName>
        <fullName evidence="3">Aminotransferase</fullName>
    </submittedName>
</protein>
<dbReference type="PROSITE" id="PS00600">
    <property type="entry name" value="AA_TRANSFER_CLASS_3"/>
    <property type="match status" value="1"/>
</dbReference>
<dbReference type="Pfam" id="PF00202">
    <property type="entry name" value="Aminotran_3"/>
    <property type="match status" value="1"/>
</dbReference>
<organism evidence="3 4">
    <name type="scientific">Pseudoclavibacter chungangensis</name>
    <dbReference type="NCBI Taxonomy" id="587635"/>
    <lineage>
        <taxon>Bacteria</taxon>
        <taxon>Bacillati</taxon>
        <taxon>Actinomycetota</taxon>
        <taxon>Actinomycetes</taxon>
        <taxon>Micrococcales</taxon>
        <taxon>Microbacteriaceae</taxon>
        <taxon>Pseudoclavibacter</taxon>
    </lineage>
</organism>
<dbReference type="OrthoDB" id="9801834at2"/>
<dbReference type="InterPro" id="IPR049704">
    <property type="entry name" value="Aminotrans_3_PPA_site"/>
</dbReference>
<name>A0A7J5BWS5_9MICO</name>
<keyword evidence="3" id="KW-0032">Aminotransferase</keyword>
<reference evidence="3 4" key="1">
    <citation type="submission" date="2019-09" db="EMBL/GenBank/DDBJ databases">
        <title>Phylogeny of genus Pseudoclavibacter and closely related genus.</title>
        <authorList>
            <person name="Li Y."/>
        </authorList>
    </citation>
    <scope>NUCLEOTIDE SEQUENCE [LARGE SCALE GENOMIC DNA]</scope>
    <source>
        <strain evidence="3 4">DSM 23821</strain>
    </source>
</reference>
<dbReference type="GO" id="GO:0008483">
    <property type="term" value="F:transaminase activity"/>
    <property type="evidence" value="ECO:0007669"/>
    <property type="project" value="UniProtKB-KW"/>
</dbReference>
<dbReference type="PANTHER" id="PTHR45688:SF13">
    <property type="entry name" value="ALANINE--GLYOXYLATE AMINOTRANSFERASE 2-LIKE"/>
    <property type="match status" value="1"/>
</dbReference>
<evidence type="ECO:0000313" key="3">
    <source>
        <dbReference type="EMBL" id="KAB1657950.1"/>
    </source>
</evidence>
<dbReference type="SUPFAM" id="SSF53383">
    <property type="entry name" value="PLP-dependent transferases"/>
    <property type="match status" value="1"/>
</dbReference>
<keyword evidence="2" id="KW-0663">Pyridoxal phosphate</keyword>
<dbReference type="Gene3D" id="3.40.640.10">
    <property type="entry name" value="Type I PLP-dependent aspartate aminotransferase-like (Major domain)"/>
    <property type="match status" value="1"/>
</dbReference>
<comment type="similarity">
    <text evidence="1">Belongs to the class-III pyridoxal-phosphate-dependent aminotransferase family.</text>
</comment>
<sequence>MFDPTVETDLVRPDVTADDAVLLALDAFGITGTVTELGSNQDRNYLLTPSDDTDGRFLLKFDNDVFPDDDLDAQNSVLVRLAERGLAVPTPVAALAGGRIGRAETPGGRVLRARLLMFVEGDSLVDDGHLATGVLTALGSLAGRTVAELAAIDDPRLDRDLQWDMRNALAVVEAYAPEVDDPERRARVLRAARDAWAAVSDVAERLPVQVIHGDLTDDNVVGTRDALGRVVPTSIIDFGDLSTGWRVAEIAVTVSSLLHHQVDRTFDVFETVRAFAERVALDDTEIAALWPLVVLRGAVLVVSGAHQVALEAGNDYARERMEHEWRIFEAADALDTGVADAAIRAATGRAATPTPEPGHVMLPALGTAGATPVRLDTASPHLHRAAWQDPDIEDSLLADVTATGAFGVLAYGEHRLTRTLPPGLALPRTASLATEIAVPATGTDVVAPFDAELAVDALGTLALHGSFGRIELQGATADEPGPVAAGTTIGHADGGARLVLRWLRPGTIEAPAFVTAPELPAWQRLTADPAPLLGLSPADWLPDAVTERHRHESAMAGAAERYYEVAPQIERGWRELLFDGTGRAYLDLVNNVAGIGHGHPRMADAVHEQLLTLNTNSRFLYRALADYVERLVALAPDPSLDAVLLVNSGSEAVDLALHLARVHTGRNDVVTLREAYHGWTIASDAVSTSAYDNPHAAATRPEWVHVADAVNPYRGRHRGPDSGAAYAADVERLLTALDEAGRPVGAFLCEPVFGNGGGIVLPDGYLSAVYESVRRRGGVCIADEVQVGLGRLGHVMWGVEQQGVVPDILVVAKALGNAYPLGAVLTTREIAASLEHEGMFFSSAGGATASAVAGLAVLDVMRDEGLQHNAAVVGDHLAARFAELATRHPIVGAVHGTGLYQGVEFVRDRVTLEPAVEETEWVCERLLDHGVIMQSTSERRNVLKVKPPLTLTAAHADLFVDALDAVLNELESRTA</sequence>
<accession>A0A7J5BWS5</accession>
<dbReference type="InterPro" id="IPR015424">
    <property type="entry name" value="PyrdxlP-dep_Trfase"/>
</dbReference>
<dbReference type="GO" id="GO:0030170">
    <property type="term" value="F:pyridoxal phosphate binding"/>
    <property type="evidence" value="ECO:0007669"/>
    <property type="project" value="InterPro"/>
</dbReference>
<dbReference type="Gene3D" id="3.90.1150.10">
    <property type="entry name" value="Aspartate Aminotransferase, domain 1"/>
    <property type="match status" value="1"/>
</dbReference>